<dbReference type="Proteomes" id="UP000703269">
    <property type="component" value="Unassembled WGS sequence"/>
</dbReference>
<feature type="chain" id="PRO_5040192609" description="Fungal calcium binding protein domain-containing protein" evidence="1">
    <location>
        <begin position="18"/>
        <end position="97"/>
    </location>
</feature>
<name>A0A9P3LKU7_9APHY</name>
<evidence type="ECO:0000256" key="1">
    <source>
        <dbReference type="SAM" id="SignalP"/>
    </source>
</evidence>
<keyword evidence="3" id="KW-1185">Reference proteome</keyword>
<organism evidence="2 3">
    <name type="scientific">Phanerochaete sordida</name>
    <dbReference type="NCBI Taxonomy" id="48140"/>
    <lineage>
        <taxon>Eukaryota</taxon>
        <taxon>Fungi</taxon>
        <taxon>Dikarya</taxon>
        <taxon>Basidiomycota</taxon>
        <taxon>Agaricomycotina</taxon>
        <taxon>Agaricomycetes</taxon>
        <taxon>Polyporales</taxon>
        <taxon>Phanerochaetaceae</taxon>
        <taxon>Phanerochaete</taxon>
    </lineage>
</organism>
<sequence>MLFRISLLLVLAVTAFAAPTTLHAARAPSKPCDAISAICMDSIRQCVTSPAAADRQSQDLVLEASQCIQEILDMSPGTCPTTSFGSIFACLSLSNLA</sequence>
<proteinExistence type="predicted"/>
<evidence type="ECO:0008006" key="4">
    <source>
        <dbReference type="Google" id="ProtNLM"/>
    </source>
</evidence>
<accession>A0A9P3LKU7</accession>
<gene>
    <name evidence="2" type="ORF">PsYK624_151280</name>
</gene>
<dbReference type="AlphaFoldDB" id="A0A9P3LKU7"/>
<protein>
    <recommendedName>
        <fullName evidence="4">Fungal calcium binding protein domain-containing protein</fullName>
    </recommendedName>
</protein>
<feature type="signal peptide" evidence="1">
    <location>
        <begin position="1"/>
        <end position="17"/>
    </location>
</feature>
<evidence type="ECO:0000313" key="2">
    <source>
        <dbReference type="EMBL" id="GJE98891.1"/>
    </source>
</evidence>
<keyword evidence="1" id="KW-0732">Signal</keyword>
<comment type="caution">
    <text evidence="2">The sequence shown here is derived from an EMBL/GenBank/DDBJ whole genome shotgun (WGS) entry which is preliminary data.</text>
</comment>
<evidence type="ECO:0000313" key="3">
    <source>
        <dbReference type="Proteomes" id="UP000703269"/>
    </source>
</evidence>
<dbReference type="EMBL" id="BPQB01000096">
    <property type="protein sequence ID" value="GJE98891.1"/>
    <property type="molecule type" value="Genomic_DNA"/>
</dbReference>
<reference evidence="2 3" key="1">
    <citation type="submission" date="2021-08" db="EMBL/GenBank/DDBJ databases">
        <title>Draft Genome Sequence of Phanerochaete sordida strain YK-624.</title>
        <authorList>
            <person name="Mori T."/>
            <person name="Dohra H."/>
            <person name="Suzuki T."/>
            <person name="Kawagishi H."/>
            <person name="Hirai H."/>
        </authorList>
    </citation>
    <scope>NUCLEOTIDE SEQUENCE [LARGE SCALE GENOMIC DNA]</scope>
    <source>
        <strain evidence="2 3">YK-624</strain>
    </source>
</reference>